<accession>A0A952FP22</accession>
<dbReference type="Proteomes" id="UP000700706">
    <property type="component" value="Unassembled WGS sequence"/>
</dbReference>
<keyword evidence="3" id="KW-0804">Transcription</keyword>
<protein>
    <submittedName>
        <fullName evidence="5">Helix-turn-helix transcriptional regulator</fullName>
    </submittedName>
</protein>
<proteinExistence type="predicted"/>
<keyword evidence="2" id="KW-0238">DNA-binding</keyword>
<dbReference type="GO" id="GO:0003700">
    <property type="term" value="F:DNA-binding transcription factor activity"/>
    <property type="evidence" value="ECO:0007669"/>
    <property type="project" value="InterPro"/>
</dbReference>
<gene>
    <name evidence="5" type="ORF">JF625_16255</name>
</gene>
<evidence type="ECO:0000313" key="5">
    <source>
        <dbReference type="EMBL" id="MBW8726685.1"/>
    </source>
</evidence>
<dbReference type="PANTHER" id="PTHR46796:SF6">
    <property type="entry name" value="ARAC SUBFAMILY"/>
    <property type="match status" value="1"/>
</dbReference>
<evidence type="ECO:0000313" key="6">
    <source>
        <dbReference type="Proteomes" id="UP000700706"/>
    </source>
</evidence>
<dbReference type="PANTHER" id="PTHR46796">
    <property type="entry name" value="HTH-TYPE TRANSCRIPTIONAL ACTIVATOR RHAS-RELATED"/>
    <property type="match status" value="1"/>
</dbReference>
<dbReference type="Pfam" id="PF12833">
    <property type="entry name" value="HTH_18"/>
    <property type="match status" value="1"/>
</dbReference>
<dbReference type="InterPro" id="IPR018062">
    <property type="entry name" value="HTH_AraC-typ_CS"/>
</dbReference>
<dbReference type="SMART" id="SM00342">
    <property type="entry name" value="HTH_ARAC"/>
    <property type="match status" value="1"/>
</dbReference>
<dbReference type="PROSITE" id="PS00041">
    <property type="entry name" value="HTH_ARAC_FAMILY_1"/>
    <property type="match status" value="1"/>
</dbReference>
<dbReference type="InterPro" id="IPR009057">
    <property type="entry name" value="Homeodomain-like_sf"/>
</dbReference>
<dbReference type="InterPro" id="IPR020449">
    <property type="entry name" value="Tscrpt_reg_AraC-type_HTH"/>
</dbReference>
<organism evidence="5 6">
    <name type="scientific">Inquilinus limosus</name>
    <dbReference type="NCBI Taxonomy" id="171674"/>
    <lineage>
        <taxon>Bacteria</taxon>
        <taxon>Pseudomonadati</taxon>
        <taxon>Pseudomonadota</taxon>
        <taxon>Alphaproteobacteria</taxon>
        <taxon>Rhodospirillales</taxon>
        <taxon>Rhodospirillaceae</taxon>
        <taxon>Inquilinus</taxon>
    </lineage>
</organism>
<evidence type="ECO:0000256" key="3">
    <source>
        <dbReference type="ARBA" id="ARBA00023163"/>
    </source>
</evidence>
<dbReference type="Gene3D" id="1.10.10.60">
    <property type="entry name" value="Homeodomain-like"/>
    <property type="match status" value="1"/>
</dbReference>
<evidence type="ECO:0000259" key="4">
    <source>
        <dbReference type="PROSITE" id="PS01124"/>
    </source>
</evidence>
<comment type="caution">
    <text evidence="5">The sequence shown here is derived from an EMBL/GenBank/DDBJ whole genome shotgun (WGS) entry which is preliminary data.</text>
</comment>
<dbReference type="EMBL" id="JAEKLZ010000228">
    <property type="protein sequence ID" value="MBW8726685.1"/>
    <property type="molecule type" value="Genomic_DNA"/>
</dbReference>
<dbReference type="InterPro" id="IPR018060">
    <property type="entry name" value="HTH_AraC"/>
</dbReference>
<dbReference type="AlphaFoldDB" id="A0A952FP22"/>
<dbReference type="SUPFAM" id="SSF46689">
    <property type="entry name" value="Homeodomain-like"/>
    <property type="match status" value="1"/>
</dbReference>
<dbReference type="GO" id="GO:0043565">
    <property type="term" value="F:sequence-specific DNA binding"/>
    <property type="evidence" value="ECO:0007669"/>
    <property type="project" value="InterPro"/>
</dbReference>
<dbReference type="PRINTS" id="PR00032">
    <property type="entry name" value="HTHARAC"/>
</dbReference>
<dbReference type="InterPro" id="IPR050204">
    <property type="entry name" value="AraC_XylS_family_regulators"/>
</dbReference>
<sequence length="322" mass="34456">MQGIRFSSQALPRDLDERSRFSLWRDLYVANIGSLDIRISDDAPFRAELEIAFYGAVGLGRFSGTVHSVTRTPHDLQADGQDAYCLMINGGDGMVGGRHVGRELALAPGAAALISTQECGSLIGGEPAPDGMHIWHNLIVPGELMRGTVGGVDDLLAIGRSNAALAFLRNYLKLVGEVPADGDPGLATHISTTLLDLITLVVGGKGEVARQAASRGLRAARTDAVLAGIRDGYTEPGFSVKSLARRLGLSVRYVHDLLQQTGAGFAERVLELRLQQAAILLGDRRSGALRIGDLALAVGFSDVSYFNRCFRRRFGCTPTAMR</sequence>
<dbReference type="PROSITE" id="PS01124">
    <property type="entry name" value="HTH_ARAC_FAMILY_2"/>
    <property type="match status" value="1"/>
</dbReference>
<evidence type="ECO:0000256" key="2">
    <source>
        <dbReference type="ARBA" id="ARBA00023125"/>
    </source>
</evidence>
<name>A0A952FP22_9PROT</name>
<keyword evidence="1" id="KW-0805">Transcription regulation</keyword>
<feature type="domain" description="HTH araC/xylS-type" evidence="4">
    <location>
        <begin position="223"/>
        <end position="322"/>
    </location>
</feature>
<evidence type="ECO:0000256" key="1">
    <source>
        <dbReference type="ARBA" id="ARBA00023015"/>
    </source>
</evidence>
<reference evidence="5" key="1">
    <citation type="submission" date="2020-06" db="EMBL/GenBank/DDBJ databases">
        <title>Stable isotope informed genome-resolved metagenomics uncovers potential trophic interactions in rhizosphere soil.</title>
        <authorList>
            <person name="Starr E.P."/>
            <person name="Shi S."/>
            <person name="Blazewicz S.J."/>
            <person name="Koch B.J."/>
            <person name="Probst A.J."/>
            <person name="Hungate B.A."/>
            <person name="Pett-Ridge J."/>
            <person name="Firestone M.K."/>
            <person name="Banfield J.F."/>
        </authorList>
    </citation>
    <scope>NUCLEOTIDE SEQUENCE</scope>
    <source>
        <strain evidence="5">YM_69_17</strain>
    </source>
</reference>